<organism evidence="5 6">
    <name type="scientific">Odoribacter splanchnicus</name>
    <dbReference type="NCBI Taxonomy" id="28118"/>
    <lineage>
        <taxon>Bacteria</taxon>
        <taxon>Pseudomonadati</taxon>
        <taxon>Bacteroidota</taxon>
        <taxon>Bacteroidia</taxon>
        <taxon>Bacteroidales</taxon>
        <taxon>Odoribacteraceae</taxon>
        <taxon>Odoribacter</taxon>
    </lineage>
</organism>
<sequence>MESSIPSLFLGTYQNSSNLSKVIETAFEEGVYGFDTAPSYGTEGILGRCIRNNLSKYQIERNKIWVSDKIDSWQMHATKGEVEKYVKQALNLMQLDYFDILYVHWPQPEYLIKTWETFIRIKERGLVKYIGLCNVHKRHVDTVLSQTGIKPDYIQIERHPLNTCLPEIDYYTQAGIRVQAYSAIGRMDKRLTGSRGLQELGRKYNKSIPQIILRWHLDTKVIPVFMSNKAERIRENANIYDFSLQQCEIEDINSLNINYKLFVESLSNPGI</sequence>
<evidence type="ECO:0000313" key="5">
    <source>
        <dbReference type="EMBL" id="MDB9221552.1"/>
    </source>
</evidence>
<feature type="site" description="Lowers pKa of active site Tyr" evidence="3">
    <location>
        <position position="69"/>
    </location>
</feature>
<feature type="binding site" evidence="2">
    <location>
        <position position="104"/>
    </location>
    <ligand>
        <name>substrate</name>
    </ligand>
</feature>
<proteinExistence type="predicted"/>
<dbReference type="Pfam" id="PF00248">
    <property type="entry name" value="Aldo_ket_red"/>
    <property type="match status" value="1"/>
</dbReference>
<evidence type="ECO:0000256" key="3">
    <source>
        <dbReference type="PIRSR" id="PIRSR000097-3"/>
    </source>
</evidence>
<dbReference type="InterPro" id="IPR020471">
    <property type="entry name" value="AKR"/>
</dbReference>
<name>A0AAW6FEB9_9BACT</name>
<reference evidence="5" key="1">
    <citation type="submission" date="2023-01" db="EMBL/GenBank/DDBJ databases">
        <title>Human gut microbiome strain richness.</title>
        <authorList>
            <person name="Chen-Liaw A."/>
        </authorList>
    </citation>
    <scope>NUCLEOTIDE SEQUENCE</scope>
    <source>
        <strain evidence="5">RTP21484st1_B7_RTP21484_190118</strain>
    </source>
</reference>
<dbReference type="PIRSF" id="PIRSF000097">
    <property type="entry name" value="AKR"/>
    <property type="match status" value="1"/>
</dbReference>
<dbReference type="InterPro" id="IPR036812">
    <property type="entry name" value="NAD(P)_OxRdtase_dom_sf"/>
</dbReference>
<feature type="active site" description="Proton donor" evidence="1">
    <location>
        <position position="40"/>
    </location>
</feature>
<dbReference type="PANTHER" id="PTHR43827">
    <property type="entry name" value="2,5-DIKETO-D-GLUCONIC ACID REDUCTASE"/>
    <property type="match status" value="1"/>
</dbReference>
<dbReference type="RefSeq" id="WP_217773825.1">
    <property type="nucleotide sequence ID" value="NZ_JAHONW010000001.1"/>
</dbReference>
<dbReference type="EMBL" id="JAQMRD010000001">
    <property type="protein sequence ID" value="MDB9221552.1"/>
    <property type="molecule type" value="Genomic_DNA"/>
</dbReference>
<dbReference type="InterPro" id="IPR023210">
    <property type="entry name" value="NADP_OxRdtase_dom"/>
</dbReference>
<dbReference type="SUPFAM" id="SSF51430">
    <property type="entry name" value="NAD(P)-linked oxidoreductase"/>
    <property type="match status" value="1"/>
</dbReference>
<dbReference type="CDD" id="cd19071">
    <property type="entry name" value="AKR_AKR1-5-like"/>
    <property type="match status" value="1"/>
</dbReference>
<dbReference type="GO" id="GO:0016491">
    <property type="term" value="F:oxidoreductase activity"/>
    <property type="evidence" value="ECO:0007669"/>
    <property type="project" value="InterPro"/>
</dbReference>
<protein>
    <submittedName>
        <fullName evidence="5">Aldo/keto reductase</fullName>
    </submittedName>
</protein>
<gene>
    <name evidence="5" type="ORF">PN645_00865</name>
</gene>
<accession>A0AAW6FEB9</accession>
<dbReference type="Gene3D" id="3.20.20.100">
    <property type="entry name" value="NADP-dependent oxidoreductase domain"/>
    <property type="match status" value="1"/>
</dbReference>
<dbReference type="PANTHER" id="PTHR43827:SF14">
    <property type="entry name" value="NADP-DEPENDENT OXIDOREDUCTASE DOMAIN-CONTAINING PROTEIN"/>
    <property type="match status" value="1"/>
</dbReference>
<dbReference type="PRINTS" id="PR00069">
    <property type="entry name" value="ALDKETRDTASE"/>
</dbReference>
<feature type="domain" description="NADP-dependent oxidoreductase" evidence="4">
    <location>
        <begin position="13"/>
        <end position="256"/>
    </location>
</feature>
<dbReference type="Proteomes" id="UP001212263">
    <property type="component" value="Unassembled WGS sequence"/>
</dbReference>
<dbReference type="AlphaFoldDB" id="A0AAW6FEB9"/>
<comment type="caution">
    <text evidence="5">The sequence shown here is derived from an EMBL/GenBank/DDBJ whole genome shotgun (WGS) entry which is preliminary data.</text>
</comment>
<evidence type="ECO:0000256" key="1">
    <source>
        <dbReference type="PIRSR" id="PIRSR000097-1"/>
    </source>
</evidence>
<evidence type="ECO:0000259" key="4">
    <source>
        <dbReference type="Pfam" id="PF00248"/>
    </source>
</evidence>
<evidence type="ECO:0000256" key="2">
    <source>
        <dbReference type="PIRSR" id="PIRSR000097-2"/>
    </source>
</evidence>
<evidence type="ECO:0000313" key="6">
    <source>
        <dbReference type="Proteomes" id="UP001212263"/>
    </source>
</evidence>